<name>A0A6P1DE89_9NOCA</name>
<evidence type="ECO:0000313" key="3">
    <source>
        <dbReference type="EMBL" id="NEW47799.1"/>
    </source>
</evidence>
<evidence type="ECO:0000256" key="1">
    <source>
        <dbReference type="SAM" id="MobiDB-lite"/>
    </source>
</evidence>
<keyword evidence="2" id="KW-0812">Transmembrane</keyword>
<feature type="compositionally biased region" description="Low complexity" evidence="1">
    <location>
        <begin position="69"/>
        <end position="97"/>
    </location>
</feature>
<keyword evidence="2" id="KW-1133">Transmembrane helix</keyword>
<organism evidence="3 4">
    <name type="scientific">Nocardia cyriacigeorgica</name>
    <dbReference type="NCBI Taxonomy" id="135487"/>
    <lineage>
        <taxon>Bacteria</taxon>
        <taxon>Bacillati</taxon>
        <taxon>Actinomycetota</taxon>
        <taxon>Actinomycetes</taxon>
        <taxon>Mycobacteriales</taxon>
        <taxon>Nocardiaceae</taxon>
        <taxon>Nocardia</taxon>
    </lineage>
</organism>
<keyword evidence="2" id="KW-0472">Membrane</keyword>
<gene>
    <name evidence="3" type="ORF">GV789_25685</name>
</gene>
<feature type="compositionally biased region" description="Pro residues" evidence="1">
    <location>
        <begin position="98"/>
        <end position="114"/>
    </location>
</feature>
<dbReference type="AlphaFoldDB" id="A0A6P1DE89"/>
<dbReference type="RefSeq" id="WP_163826072.1">
    <property type="nucleotide sequence ID" value="NZ_JAAGUY010000021.1"/>
</dbReference>
<evidence type="ECO:0000313" key="4">
    <source>
        <dbReference type="Proteomes" id="UP000468928"/>
    </source>
</evidence>
<feature type="transmembrane region" description="Helical" evidence="2">
    <location>
        <begin position="121"/>
        <end position="143"/>
    </location>
</feature>
<dbReference type="Proteomes" id="UP000468928">
    <property type="component" value="Unassembled WGS sequence"/>
</dbReference>
<evidence type="ECO:0000256" key="2">
    <source>
        <dbReference type="SAM" id="Phobius"/>
    </source>
</evidence>
<sequence length="325" mass="34461">MTNQNPPEQGGQEPQWWETPNAGAGADPSRSDPTILRSDLNQPVADPTILRSDLNPPGDPYAGGGNPYGGAAPYPGANPYPSGGNPYPSGQQQWAPGPGQPVPPPGFMPPPPPRSSSKTPWIIGGSIAAVVVLVIGIGIFAIAKAASEGEGDQPWDGDYAFKEGNACELVDLGVLEQWAVNRDETTHKEDGPMDRLGGGDLTCRAKNTDPGEDGDEASLSLEVSFDSKYQDKPRYDMWKSFDTGTTGTGYDNGTVSGLGERAYYATEERTYSYIPSTLDHIVAVNDSNISVKVEISVSSMSSFDRDGIDAAARAQVTKVLDALRK</sequence>
<protein>
    <recommendedName>
        <fullName evidence="5">DUF3558 domain-containing protein</fullName>
    </recommendedName>
</protein>
<feature type="region of interest" description="Disordered" evidence="1">
    <location>
        <begin position="1"/>
        <end position="119"/>
    </location>
</feature>
<evidence type="ECO:0008006" key="5">
    <source>
        <dbReference type="Google" id="ProtNLM"/>
    </source>
</evidence>
<accession>A0A6P1DE89</accession>
<comment type="caution">
    <text evidence="3">The sequence shown here is derived from an EMBL/GenBank/DDBJ whole genome shotgun (WGS) entry which is preliminary data.</text>
</comment>
<proteinExistence type="predicted"/>
<dbReference type="EMBL" id="JAAGUZ010000103">
    <property type="protein sequence ID" value="NEW47799.1"/>
    <property type="molecule type" value="Genomic_DNA"/>
</dbReference>
<reference evidence="3 4" key="1">
    <citation type="submission" date="2020-01" db="EMBL/GenBank/DDBJ databases">
        <title>Genetics and antimicrobial susceptibilities of Nocardia species isolated from the soil; a comparison with species isolated from humans.</title>
        <authorList>
            <person name="Carrasco G."/>
            <person name="Monzon S."/>
            <person name="Sansegundo M."/>
            <person name="Garcia E."/>
            <person name="Garrido N."/>
            <person name="Medina M.J."/>
            <person name="Villalon P."/>
            <person name="Ramirez-Arocha A.C."/>
            <person name="Jimenez P."/>
            <person name="Cuesta I."/>
            <person name="Valdezate S."/>
        </authorList>
    </citation>
    <scope>NUCLEOTIDE SEQUENCE [LARGE SCALE GENOMIC DNA]</scope>
    <source>
        <strain evidence="3 4">CNM20110639</strain>
    </source>
</reference>
<feature type="compositionally biased region" description="Low complexity" evidence="1">
    <location>
        <begin position="1"/>
        <end position="18"/>
    </location>
</feature>